<dbReference type="EMBL" id="WHWB01032195">
    <property type="protein sequence ID" value="KAJ7426562.1"/>
    <property type="molecule type" value="Genomic_DNA"/>
</dbReference>
<keyword evidence="2" id="KW-1185">Reference proteome</keyword>
<sequence length="179" mass="20048">MSRATRKASIGTSAVKGRLGNMQASLKETGDVVTWDMEKTERSSTNFASIFTSKCFSHTAQISKGKGRDWENEEMLSTVREDQVEVCSRILKMHKSMGHDEKQPWVTRELMAKPLSIIFEKSWQSGEVPTDWKGGSITLTFKKGKKEDTRKHKAVQAHLSAWQGHGADAPEICAKTYGK</sequence>
<dbReference type="PANTHER" id="PTHR33395:SF22">
    <property type="entry name" value="REVERSE TRANSCRIPTASE DOMAIN-CONTAINING PROTEIN"/>
    <property type="match status" value="1"/>
</dbReference>
<dbReference type="PANTHER" id="PTHR33395">
    <property type="entry name" value="TRANSCRIPTASE, PUTATIVE-RELATED-RELATED"/>
    <property type="match status" value="1"/>
</dbReference>
<accession>A0ABQ9DQ84</accession>
<evidence type="ECO:0000313" key="2">
    <source>
        <dbReference type="Proteomes" id="UP001145742"/>
    </source>
</evidence>
<protein>
    <submittedName>
        <fullName evidence="1">Rna-directed dna polymerase from mobile element jockey-like protein</fullName>
    </submittedName>
</protein>
<proteinExistence type="predicted"/>
<comment type="caution">
    <text evidence="1">The sequence shown here is derived from an EMBL/GenBank/DDBJ whole genome shotgun (WGS) entry which is preliminary data.</text>
</comment>
<reference evidence="1" key="1">
    <citation type="submission" date="2019-10" db="EMBL/GenBank/DDBJ databases">
        <authorList>
            <person name="Soares A.E.R."/>
            <person name="Aleixo A."/>
            <person name="Schneider P."/>
            <person name="Miyaki C.Y."/>
            <person name="Schneider M.P."/>
            <person name="Mello C."/>
            <person name="Vasconcelos A.T.R."/>
        </authorList>
    </citation>
    <scope>NUCLEOTIDE SEQUENCE</scope>
    <source>
        <tissue evidence="1">Muscle</tissue>
    </source>
</reference>
<organism evidence="1 2">
    <name type="scientific">Willisornis vidua</name>
    <name type="common">Xingu scale-backed antbird</name>
    <dbReference type="NCBI Taxonomy" id="1566151"/>
    <lineage>
        <taxon>Eukaryota</taxon>
        <taxon>Metazoa</taxon>
        <taxon>Chordata</taxon>
        <taxon>Craniata</taxon>
        <taxon>Vertebrata</taxon>
        <taxon>Euteleostomi</taxon>
        <taxon>Archelosauria</taxon>
        <taxon>Archosauria</taxon>
        <taxon>Dinosauria</taxon>
        <taxon>Saurischia</taxon>
        <taxon>Theropoda</taxon>
        <taxon>Coelurosauria</taxon>
        <taxon>Aves</taxon>
        <taxon>Neognathae</taxon>
        <taxon>Neoaves</taxon>
        <taxon>Telluraves</taxon>
        <taxon>Australaves</taxon>
        <taxon>Passeriformes</taxon>
        <taxon>Thamnophilidae</taxon>
        <taxon>Willisornis</taxon>
    </lineage>
</organism>
<name>A0ABQ9DQ84_9PASS</name>
<gene>
    <name evidence="1" type="ORF">WISP_14566</name>
</gene>
<dbReference type="Proteomes" id="UP001145742">
    <property type="component" value="Unassembled WGS sequence"/>
</dbReference>
<evidence type="ECO:0000313" key="1">
    <source>
        <dbReference type="EMBL" id="KAJ7426562.1"/>
    </source>
</evidence>